<evidence type="ECO:0000256" key="1">
    <source>
        <dbReference type="ARBA" id="ARBA00000085"/>
    </source>
</evidence>
<evidence type="ECO:0000256" key="8">
    <source>
        <dbReference type="ARBA" id="ARBA00022840"/>
    </source>
</evidence>
<dbReference type="InterPro" id="IPR036890">
    <property type="entry name" value="HATPase_C_sf"/>
</dbReference>
<proteinExistence type="predicted"/>
<dbReference type="PANTHER" id="PTHR24421:SF10">
    <property type="entry name" value="NITRATE_NITRITE SENSOR PROTEIN NARQ"/>
    <property type="match status" value="1"/>
</dbReference>
<evidence type="ECO:0000256" key="10">
    <source>
        <dbReference type="SAM" id="MobiDB-lite"/>
    </source>
</evidence>
<dbReference type="EMBL" id="JBHLTN010000016">
    <property type="protein sequence ID" value="MFC0592574.1"/>
    <property type="molecule type" value="Genomic_DNA"/>
</dbReference>
<comment type="subcellular location">
    <subcellularLocation>
        <location evidence="2">Membrane</location>
    </subcellularLocation>
</comment>
<accession>A0ABV6PRW9</accession>
<evidence type="ECO:0000256" key="5">
    <source>
        <dbReference type="ARBA" id="ARBA00022679"/>
    </source>
</evidence>
<organism evidence="13 14">
    <name type="scientific">Ottowia pentelensis</name>
    <dbReference type="NCBI Taxonomy" id="511108"/>
    <lineage>
        <taxon>Bacteria</taxon>
        <taxon>Pseudomonadati</taxon>
        <taxon>Pseudomonadota</taxon>
        <taxon>Betaproteobacteria</taxon>
        <taxon>Burkholderiales</taxon>
        <taxon>Comamonadaceae</taxon>
        <taxon>Ottowia</taxon>
    </lineage>
</organism>
<dbReference type="PROSITE" id="PS50885">
    <property type="entry name" value="HAMP"/>
    <property type="match status" value="1"/>
</dbReference>
<gene>
    <name evidence="13" type="ORF">ACFFGG_08400</name>
</gene>
<reference evidence="13 14" key="1">
    <citation type="submission" date="2024-09" db="EMBL/GenBank/DDBJ databases">
        <authorList>
            <person name="Sun Q."/>
            <person name="Mori K."/>
        </authorList>
    </citation>
    <scope>NUCLEOTIDE SEQUENCE [LARGE SCALE GENOMIC DNA]</scope>
    <source>
        <strain evidence="13 14">NCAIM B.02336</strain>
    </source>
</reference>
<feature type="transmembrane region" description="Helical" evidence="11">
    <location>
        <begin position="30"/>
        <end position="50"/>
    </location>
</feature>
<evidence type="ECO:0000256" key="11">
    <source>
        <dbReference type="SAM" id="Phobius"/>
    </source>
</evidence>
<evidence type="ECO:0000256" key="3">
    <source>
        <dbReference type="ARBA" id="ARBA00012438"/>
    </source>
</evidence>
<evidence type="ECO:0000259" key="12">
    <source>
        <dbReference type="PROSITE" id="PS50885"/>
    </source>
</evidence>
<dbReference type="Gene3D" id="3.30.565.10">
    <property type="entry name" value="Histidine kinase-like ATPase, C-terminal domain"/>
    <property type="match status" value="1"/>
</dbReference>
<keyword evidence="7 13" id="KW-0418">Kinase</keyword>
<dbReference type="InterPro" id="IPR011712">
    <property type="entry name" value="Sig_transdc_His_kin_sub3_dim/P"/>
</dbReference>
<dbReference type="Gene3D" id="1.20.5.1930">
    <property type="match status" value="1"/>
</dbReference>
<evidence type="ECO:0000256" key="4">
    <source>
        <dbReference type="ARBA" id="ARBA00022553"/>
    </source>
</evidence>
<dbReference type="PANTHER" id="PTHR24421">
    <property type="entry name" value="NITRATE/NITRITE SENSOR PROTEIN NARX-RELATED"/>
    <property type="match status" value="1"/>
</dbReference>
<dbReference type="InterPro" id="IPR050482">
    <property type="entry name" value="Sensor_HK_TwoCompSys"/>
</dbReference>
<feature type="transmembrane region" description="Helical" evidence="11">
    <location>
        <begin position="294"/>
        <end position="313"/>
    </location>
</feature>
<keyword evidence="11" id="KW-0472">Membrane</keyword>
<dbReference type="SUPFAM" id="SSF55874">
    <property type="entry name" value="ATPase domain of HSP90 chaperone/DNA topoisomerase II/histidine kinase"/>
    <property type="match status" value="1"/>
</dbReference>
<dbReference type="InterPro" id="IPR003660">
    <property type="entry name" value="HAMP_dom"/>
</dbReference>
<dbReference type="Gene3D" id="3.30.450.20">
    <property type="entry name" value="PAS domain"/>
    <property type="match status" value="1"/>
</dbReference>
<feature type="region of interest" description="Disordered" evidence="10">
    <location>
        <begin position="234"/>
        <end position="267"/>
    </location>
</feature>
<evidence type="ECO:0000313" key="13">
    <source>
        <dbReference type="EMBL" id="MFC0592574.1"/>
    </source>
</evidence>
<evidence type="ECO:0000256" key="9">
    <source>
        <dbReference type="ARBA" id="ARBA00023012"/>
    </source>
</evidence>
<dbReference type="EC" id="2.7.13.3" evidence="3"/>
<evidence type="ECO:0000256" key="7">
    <source>
        <dbReference type="ARBA" id="ARBA00022777"/>
    </source>
</evidence>
<evidence type="ECO:0000313" key="14">
    <source>
        <dbReference type="Proteomes" id="UP001589834"/>
    </source>
</evidence>
<keyword evidence="14" id="KW-1185">Reference proteome</keyword>
<dbReference type="Proteomes" id="UP001589834">
    <property type="component" value="Unassembled WGS sequence"/>
</dbReference>
<comment type="caution">
    <text evidence="13">The sequence shown here is derived from an EMBL/GenBank/DDBJ whole genome shotgun (WGS) entry which is preliminary data.</text>
</comment>
<dbReference type="RefSeq" id="WP_377482122.1">
    <property type="nucleotide sequence ID" value="NZ_JBHLTN010000016.1"/>
</dbReference>
<dbReference type="CDD" id="cd16917">
    <property type="entry name" value="HATPase_UhpB-NarQ-NarX-like"/>
    <property type="match status" value="1"/>
</dbReference>
<feature type="region of interest" description="Disordered" evidence="10">
    <location>
        <begin position="1"/>
        <end position="20"/>
    </location>
</feature>
<dbReference type="GO" id="GO:0016301">
    <property type="term" value="F:kinase activity"/>
    <property type="evidence" value="ECO:0007669"/>
    <property type="project" value="UniProtKB-KW"/>
</dbReference>
<keyword evidence="4" id="KW-0597">Phosphoprotein</keyword>
<dbReference type="Gene3D" id="6.10.340.10">
    <property type="match status" value="1"/>
</dbReference>
<keyword evidence="11" id="KW-1133">Transmembrane helix</keyword>
<evidence type="ECO:0000256" key="6">
    <source>
        <dbReference type="ARBA" id="ARBA00022741"/>
    </source>
</evidence>
<keyword evidence="6" id="KW-0547">Nucleotide-binding</keyword>
<comment type="catalytic activity">
    <reaction evidence="1">
        <text>ATP + protein L-histidine = ADP + protein N-phospho-L-histidine.</text>
        <dbReference type="EC" id="2.7.13.3"/>
    </reaction>
</comment>
<evidence type="ECO:0000256" key="2">
    <source>
        <dbReference type="ARBA" id="ARBA00004370"/>
    </source>
</evidence>
<feature type="domain" description="HAMP" evidence="12">
    <location>
        <begin position="317"/>
        <end position="366"/>
    </location>
</feature>
<keyword evidence="9" id="KW-0902">Two-component regulatory system</keyword>
<protein>
    <recommendedName>
        <fullName evidence="3">histidine kinase</fullName>
        <ecNumber evidence="3">2.7.13.3</ecNumber>
    </recommendedName>
</protein>
<name>A0ABV6PRW9_9BURK</name>
<sequence>MTSSLSQAPTPDDGAPREPLAQRLDPRRHIAAAVGWAVFVLVVVGALVAAELAAGTAERQVRADTQARLGQTAGQAADALAARVQVLLAALQASAAQWQLDGAGAPDWAARLQALQRAQPVLGWIGLRDAQGQLLAATDAADAVAPAALQGHMAQALRAPQLIVQRARAAGADDALVLSVPLAAAGAPPAGVLVAQLPWLWLQAELDARLRALAGGAPLQLLLLDAQDRLLAGPPEVPEGAPLADPSEQGRYLVGRPSPRADAGTPAGGAGWKLLVREDAVSALAQARQARRTMLLGVLGAGLLAALVAVGVAHRPLRRLRALARQARAVQGGQRAGVTVPAGRDEVHAIGQALAELIEHLQAEKAALARLNTELDARVAARTARIERLAQDARRAAVTRERLRLARGLHDTLAHSLMALLTQIRLMRKLGARWSAEQWQAELAEAEQAAASGLAEARAAIGQMRASGVADSGLGPELQALARRLAERSGVALTADIAPAAAELVDERAAAVLAMAREALRNVERHAQARHLTLALQPESLPAPDSDEPARWRLTLADDGVGFDVRQPRPGHFGLLGLREQAEQLGAELTLDSAPGQGCRLQLRFAA</sequence>
<dbReference type="Pfam" id="PF07730">
    <property type="entry name" value="HisKA_3"/>
    <property type="match status" value="1"/>
</dbReference>
<keyword evidence="11" id="KW-0812">Transmembrane</keyword>
<keyword evidence="5" id="KW-0808">Transferase</keyword>
<keyword evidence="8" id="KW-0067">ATP-binding</keyword>